<reference evidence="2" key="1">
    <citation type="journal article" date="2020" name="Fungal Divers.">
        <title>Resolving the Mortierellaceae phylogeny through synthesis of multi-gene phylogenetics and phylogenomics.</title>
        <authorList>
            <person name="Vandepol N."/>
            <person name="Liber J."/>
            <person name="Desiro A."/>
            <person name="Na H."/>
            <person name="Kennedy M."/>
            <person name="Barry K."/>
            <person name="Grigoriev I.V."/>
            <person name="Miller A.N."/>
            <person name="O'Donnell K."/>
            <person name="Stajich J.E."/>
            <person name="Bonito G."/>
        </authorList>
    </citation>
    <scope>NUCLEOTIDE SEQUENCE</scope>
    <source>
        <strain evidence="2">NVP60</strain>
    </source>
</reference>
<proteinExistence type="predicted"/>
<dbReference type="Pfam" id="PF05699">
    <property type="entry name" value="Dimer_Tnp_hAT"/>
    <property type="match status" value="1"/>
</dbReference>
<dbReference type="InterPro" id="IPR008906">
    <property type="entry name" value="HATC_C_dom"/>
</dbReference>
<evidence type="ECO:0000313" key="2">
    <source>
        <dbReference type="EMBL" id="KAG0275200.1"/>
    </source>
</evidence>
<comment type="caution">
    <text evidence="2">The sequence shown here is derived from an EMBL/GenBank/DDBJ whole genome shotgun (WGS) entry which is preliminary data.</text>
</comment>
<evidence type="ECO:0000313" key="3">
    <source>
        <dbReference type="Proteomes" id="UP000823405"/>
    </source>
</evidence>
<dbReference type="Proteomes" id="UP000823405">
    <property type="component" value="Unassembled WGS sequence"/>
</dbReference>
<evidence type="ECO:0000259" key="1">
    <source>
        <dbReference type="Pfam" id="PF05699"/>
    </source>
</evidence>
<sequence length="179" mass="19986">SKEIATEVVSEFLEKEHKAKIEKAKLEASREAEANKLEKAGDEEAGDEDRLPCDDALSPGTALEALYSKNYFDVMAKMPVDAYGVLVVGMSKQFEQYRASPQDFWSKYRHHSALGTLGRVARAYLTIQATSTESERLFSKAGLILGDMNTALSDQNLKNIIFLHSFERLESLGIKLDHI</sequence>
<gene>
    <name evidence="2" type="ORF">BGZ97_010368</name>
</gene>
<accession>A0A9P6QKA0</accession>
<keyword evidence="3" id="KW-1185">Reference proteome</keyword>
<name>A0A9P6QKA0_9FUNG</name>
<dbReference type="AlphaFoldDB" id="A0A9P6QKA0"/>
<dbReference type="EMBL" id="JAAAIN010005300">
    <property type="protein sequence ID" value="KAG0275200.1"/>
    <property type="molecule type" value="Genomic_DNA"/>
</dbReference>
<dbReference type="OrthoDB" id="2444498at2759"/>
<dbReference type="SUPFAM" id="SSF53098">
    <property type="entry name" value="Ribonuclease H-like"/>
    <property type="match status" value="1"/>
</dbReference>
<organism evidence="2 3">
    <name type="scientific">Linnemannia gamsii</name>
    <dbReference type="NCBI Taxonomy" id="64522"/>
    <lineage>
        <taxon>Eukaryota</taxon>
        <taxon>Fungi</taxon>
        <taxon>Fungi incertae sedis</taxon>
        <taxon>Mucoromycota</taxon>
        <taxon>Mortierellomycotina</taxon>
        <taxon>Mortierellomycetes</taxon>
        <taxon>Mortierellales</taxon>
        <taxon>Mortierellaceae</taxon>
        <taxon>Linnemannia</taxon>
    </lineage>
</organism>
<dbReference type="InterPro" id="IPR012337">
    <property type="entry name" value="RNaseH-like_sf"/>
</dbReference>
<feature type="non-terminal residue" evidence="2">
    <location>
        <position position="1"/>
    </location>
</feature>
<feature type="non-terminal residue" evidence="2">
    <location>
        <position position="179"/>
    </location>
</feature>
<protein>
    <recommendedName>
        <fullName evidence="1">HAT C-terminal dimerisation domain-containing protein</fullName>
    </recommendedName>
</protein>
<feature type="domain" description="HAT C-terminal dimerisation" evidence="1">
    <location>
        <begin position="99"/>
        <end position="165"/>
    </location>
</feature>
<dbReference type="GO" id="GO:0046983">
    <property type="term" value="F:protein dimerization activity"/>
    <property type="evidence" value="ECO:0007669"/>
    <property type="project" value="InterPro"/>
</dbReference>